<dbReference type="RefSeq" id="WP_271471697.1">
    <property type="nucleotide sequence ID" value="NZ_JANEWF010000026.1"/>
</dbReference>
<proteinExistence type="predicted"/>
<reference evidence="6 7" key="1">
    <citation type="submission" date="2022-07" db="EMBL/GenBank/DDBJ databases">
        <title>Genome Analysis of Selected Gammaproteobacteria from Nigerian Food snails.</title>
        <authorList>
            <person name="Okafor A.C."/>
        </authorList>
    </citation>
    <scope>NUCLEOTIDE SEQUENCE [LARGE SCALE GENOMIC DNA]</scope>
    <source>
        <strain evidence="6 7">Awg 2</strain>
    </source>
</reference>
<evidence type="ECO:0000256" key="1">
    <source>
        <dbReference type="ARBA" id="ARBA00023015"/>
    </source>
</evidence>
<feature type="domain" description="HTH araC/xylS-type" evidence="5">
    <location>
        <begin position="213"/>
        <end position="311"/>
    </location>
</feature>
<evidence type="ECO:0000313" key="6">
    <source>
        <dbReference type="EMBL" id="MDA8485291.1"/>
    </source>
</evidence>
<dbReference type="PANTHER" id="PTHR43130:SF3">
    <property type="entry name" value="HTH-TYPE TRANSCRIPTIONAL REGULATOR RV1931C"/>
    <property type="match status" value="1"/>
</dbReference>
<dbReference type="InterPro" id="IPR052158">
    <property type="entry name" value="INH-QAR"/>
</dbReference>
<dbReference type="InterPro" id="IPR018060">
    <property type="entry name" value="HTH_AraC"/>
</dbReference>
<evidence type="ECO:0000256" key="3">
    <source>
        <dbReference type="ARBA" id="ARBA00023163"/>
    </source>
</evidence>
<dbReference type="InterPro" id="IPR020449">
    <property type="entry name" value="Tscrpt_reg_AraC-type_HTH"/>
</dbReference>
<organism evidence="6 7">
    <name type="scientific">Metapseudomonas resinovorans</name>
    <name type="common">Pseudomonas resinovorans</name>
    <dbReference type="NCBI Taxonomy" id="53412"/>
    <lineage>
        <taxon>Bacteria</taxon>
        <taxon>Pseudomonadati</taxon>
        <taxon>Pseudomonadota</taxon>
        <taxon>Gammaproteobacteria</taxon>
        <taxon>Pseudomonadales</taxon>
        <taxon>Pseudomonadaceae</taxon>
        <taxon>Metapseudomonas</taxon>
    </lineage>
</organism>
<name>A0ABT4Y954_METRE</name>
<dbReference type="SUPFAM" id="SSF52317">
    <property type="entry name" value="Class I glutamine amidotransferase-like"/>
    <property type="match status" value="1"/>
</dbReference>
<accession>A0ABT4Y954</accession>
<dbReference type="Gene3D" id="3.40.50.880">
    <property type="match status" value="1"/>
</dbReference>
<dbReference type="PRINTS" id="PR00032">
    <property type="entry name" value="HTHARAC"/>
</dbReference>
<dbReference type="Pfam" id="PF01965">
    <property type="entry name" value="DJ-1_PfpI"/>
    <property type="match status" value="1"/>
</dbReference>
<gene>
    <name evidence="6" type="ORF">NNO07_19660</name>
</gene>
<evidence type="ECO:0000256" key="2">
    <source>
        <dbReference type="ARBA" id="ARBA00023125"/>
    </source>
</evidence>
<keyword evidence="7" id="KW-1185">Reference proteome</keyword>
<dbReference type="Pfam" id="PF12833">
    <property type="entry name" value="HTH_18"/>
    <property type="match status" value="1"/>
</dbReference>
<dbReference type="CDD" id="cd03136">
    <property type="entry name" value="GATase1_AraC_ArgR_like"/>
    <property type="match status" value="1"/>
</dbReference>
<keyword evidence="2" id="KW-0238">DNA-binding</keyword>
<feature type="region of interest" description="Disordered" evidence="4">
    <location>
        <begin position="307"/>
        <end position="329"/>
    </location>
</feature>
<dbReference type="EMBL" id="JANEWF010000026">
    <property type="protein sequence ID" value="MDA8485291.1"/>
    <property type="molecule type" value="Genomic_DNA"/>
</dbReference>
<evidence type="ECO:0000256" key="4">
    <source>
        <dbReference type="SAM" id="MobiDB-lite"/>
    </source>
</evidence>
<dbReference type="PANTHER" id="PTHR43130">
    <property type="entry name" value="ARAC-FAMILY TRANSCRIPTIONAL REGULATOR"/>
    <property type="match status" value="1"/>
</dbReference>
<keyword evidence="3" id="KW-0804">Transcription</keyword>
<evidence type="ECO:0000259" key="5">
    <source>
        <dbReference type="PROSITE" id="PS01124"/>
    </source>
</evidence>
<keyword evidence="1" id="KW-0805">Transcription regulation</keyword>
<dbReference type="Proteomes" id="UP001211689">
    <property type="component" value="Unassembled WGS sequence"/>
</dbReference>
<sequence length="329" mass="36757">MPQTFSFLLLPGFSMIGLMSAVEPLRVANRFRSELYRWRLLSLDGGPVPGSNGMSLNVDGGLDSPPEGNCLFVVAGFEPLASFGPRLAHWLNRAERDGLLLGGIDTGSFVLAEAELFSRQRLTLHWEALEAFHERYPALNVTQELFEIDGKRITSAGGTASLDLMLTLIARSHGEALALQVSEQFVLGRIRTQQDHQRMQIASRFHVHNKKVVQVIGEMERHSESPLSSRELAEKVSVTPRQLERLFRLYLKETPSNFYLGLRLDKARQLLRQTDMSVLEIALACGFESSSYFSRAYRARFATCPSQDRHEHPETVGATSFAKQAAGLP</sequence>
<dbReference type="InterPro" id="IPR029062">
    <property type="entry name" value="Class_I_gatase-like"/>
</dbReference>
<dbReference type="InterPro" id="IPR002818">
    <property type="entry name" value="DJ-1/PfpI"/>
</dbReference>
<dbReference type="SMART" id="SM00342">
    <property type="entry name" value="HTH_ARAC"/>
    <property type="match status" value="1"/>
</dbReference>
<protein>
    <submittedName>
        <fullName evidence="6">GlxA family transcriptional regulator</fullName>
    </submittedName>
</protein>
<dbReference type="InterPro" id="IPR009057">
    <property type="entry name" value="Homeodomain-like_sf"/>
</dbReference>
<dbReference type="PROSITE" id="PS01124">
    <property type="entry name" value="HTH_ARAC_FAMILY_2"/>
    <property type="match status" value="1"/>
</dbReference>
<dbReference type="Gene3D" id="1.10.10.60">
    <property type="entry name" value="Homeodomain-like"/>
    <property type="match status" value="2"/>
</dbReference>
<comment type="caution">
    <text evidence="6">The sequence shown here is derived from an EMBL/GenBank/DDBJ whole genome shotgun (WGS) entry which is preliminary data.</text>
</comment>
<evidence type="ECO:0000313" key="7">
    <source>
        <dbReference type="Proteomes" id="UP001211689"/>
    </source>
</evidence>
<dbReference type="SUPFAM" id="SSF46689">
    <property type="entry name" value="Homeodomain-like"/>
    <property type="match status" value="1"/>
</dbReference>